<dbReference type="PANTHER" id="PTHR37835:SF1">
    <property type="entry name" value="ALPHA-CLOSTRIPAIN"/>
    <property type="match status" value="1"/>
</dbReference>
<evidence type="ECO:0000313" key="1">
    <source>
        <dbReference type="EMBL" id="MPL88686.1"/>
    </source>
</evidence>
<dbReference type="Gene3D" id="3.40.50.11970">
    <property type="match status" value="1"/>
</dbReference>
<dbReference type="PROSITE" id="PS51257">
    <property type="entry name" value="PROKAR_LIPOPROTEIN"/>
    <property type="match status" value="1"/>
</dbReference>
<proteinExistence type="predicted"/>
<sequence>MKVRVYSLLSLILISLFLGVSCEKIGLGRDYDRVVLLYLAANNNLSTYAKDNVEALRDGYVPSVNDKNILLVYKHIKGEKPELVRMYKDQNGLFVEDIVAFYEDHNSASPEVLKGVLTKIKTIFPADNYGVILWSHASGWLPQGYYGNNKFPGVRLEDPFSSIVKSFGEDRDVEMEISELRDAIPYKLEFLIFDCCFMGGIEVAYELRKKADYIMASPTEILATGFPYESVMLPLFEYRADLEEVANIFYNYYVPKGDSPYTLYNSATIALYDTDEIEDIAVVCEEIFTQNREKMVSVSRSSVQPYFRLGQDYFFDLEHYISKIATPSQLLKFQKESGEAVILKKATKNFLDIPIDNFSGLSVYIPEIPGGDLETFYRTFEWNQRTKLVN</sequence>
<dbReference type="AlphaFoldDB" id="A0A644VBH0"/>
<dbReference type="EMBL" id="VSSQ01000263">
    <property type="protein sequence ID" value="MPL88686.1"/>
    <property type="molecule type" value="Genomic_DNA"/>
</dbReference>
<evidence type="ECO:0008006" key="2">
    <source>
        <dbReference type="Google" id="ProtNLM"/>
    </source>
</evidence>
<reference evidence="1" key="1">
    <citation type="submission" date="2019-08" db="EMBL/GenBank/DDBJ databases">
        <authorList>
            <person name="Kucharzyk K."/>
            <person name="Murdoch R.W."/>
            <person name="Higgins S."/>
            <person name="Loffler F."/>
        </authorList>
    </citation>
    <scope>NUCLEOTIDE SEQUENCE</scope>
</reference>
<comment type="caution">
    <text evidence="1">The sequence shown here is derived from an EMBL/GenBank/DDBJ whole genome shotgun (WGS) entry which is preliminary data.</text>
</comment>
<protein>
    <recommendedName>
        <fullName evidence="2">Clostripain</fullName>
    </recommendedName>
</protein>
<name>A0A644VBH0_9ZZZZ</name>
<dbReference type="InterPro" id="IPR005077">
    <property type="entry name" value="Peptidase_C11"/>
</dbReference>
<dbReference type="PANTHER" id="PTHR37835">
    <property type="entry name" value="ALPHA-CLOSTRIPAIN"/>
    <property type="match status" value="1"/>
</dbReference>
<gene>
    <name evidence="1" type="ORF">SDC9_34712</name>
</gene>
<accession>A0A644VBH0</accession>
<dbReference type="Pfam" id="PF03415">
    <property type="entry name" value="Peptidase_C11"/>
    <property type="match status" value="1"/>
</dbReference>
<organism evidence="1">
    <name type="scientific">bioreactor metagenome</name>
    <dbReference type="NCBI Taxonomy" id="1076179"/>
    <lineage>
        <taxon>unclassified sequences</taxon>
        <taxon>metagenomes</taxon>
        <taxon>ecological metagenomes</taxon>
    </lineage>
</organism>